<evidence type="ECO:0000313" key="3">
    <source>
        <dbReference type="Proteomes" id="UP001168579"/>
    </source>
</evidence>
<accession>A0ABT8RMA6</accession>
<gene>
    <name evidence="2" type="ORF">Q2T41_05045</name>
</gene>
<sequence>MILFFGTRPGKPETIKLLNTYCPYCEQRGTLTVVTHTNYFHLFWIKLFKISSTVMAECSHCKRGFYENEFTNTMLEDLLLLKQRS</sequence>
<dbReference type="Pfam" id="PF17032">
    <property type="entry name" value="Zn_ribbon_15"/>
    <property type="match status" value="1"/>
</dbReference>
<dbReference type="RefSeq" id="WP_304435181.1">
    <property type="nucleotide sequence ID" value="NZ_JAUKUC010000001.1"/>
</dbReference>
<dbReference type="Proteomes" id="UP001168579">
    <property type="component" value="Unassembled WGS sequence"/>
</dbReference>
<comment type="caution">
    <text evidence="2">The sequence shown here is derived from an EMBL/GenBank/DDBJ whole genome shotgun (WGS) entry which is preliminary data.</text>
</comment>
<reference evidence="2" key="1">
    <citation type="journal article" date="2014" name="Int. J. Syst. Evol. Microbiol.">
        <title>Complete genome of a new Firmicutes species belonging to the dominant human colonic microbiota ('Ruminococcus bicirculans') reveals two chromosomes and a selective capacity to utilize plant glucans.</title>
        <authorList>
            <consortium name="NISC Comparative Sequencing Program"/>
            <person name="Wegmann U."/>
            <person name="Louis P."/>
            <person name="Goesmann A."/>
            <person name="Henrissat B."/>
            <person name="Duncan S.H."/>
            <person name="Flint H.J."/>
        </authorList>
    </citation>
    <scope>NUCLEOTIDE SEQUENCE</scope>
    <source>
        <strain evidence="2">CECT 8869</strain>
    </source>
</reference>
<dbReference type="EMBL" id="JAUKUC010000001">
    <property type="protein sequence ID" value="MDO1512029.1"/>
    <property type="molecule type" value="Genomic_DNA"/>
</dbReference>
<proteinExistence type="predicted"/>
<evidence type="ECO:0000259" key="1">
    <source>
        <dbReference type="Pfam" id="PF17032"/>
    </source>
</evidence>
<dbReference type="InterPro" id="IPR031493">
    <property type="entry name" value="Zinc_ribbon_15"/>
</dbReference>
<feature type="domain" description="Zinc-ribbon 15" evidence="1">
    <location>
        <begin position="21"/>
        <end position="68"/>
    </location>
</feature>
<keyword evidence="3" id="KW-1185">Reference proteome</keyword>
<organism evidence="2 3">
    <name type="scientific">Maribacter confluentis</name>
    <dbReference type="NCBI Taxonomy" id="1656093"/>
    <lineage>
        <taxon>Bacteria</taxon>
        <taxon>Pseudomonadati</taxon>
        <taxon>Bacteroidota</taxon>
        <taxon>Flavobacteriia</taxon>
        <taxon>Flavobacteriales</taxon>
        <taxon>Flavobacteriaceae</taxon>
        <taxon>Maribacter</taxon>
    </lineage>
</organism>
<name>A0ABT8RMA6_9FLAO</name>
<protein>
    <submittedName>
        <fullName evidence="2">Zinc-ribbon domain-containing protein</fullName>
    </submittedName>
</protein>
<evidence type="ECO:0000313" key="2">
    <source>
        <dbReference type="EMBL" id="MDO1512029.1"/>
    </source>
</evidence>
<reference evidence="2" key="2">
    <citation type="submission" date="2023-06" db="EMBL/GenBank/DDBJ databases">
        <authorList>
            <person name="Lucena T."/>
            <person name="Sun Q."/>
        </authorList>
    </citation>
    <scope>NUCLEOTIDE SEQUENCE</scope>
    <source>
        <strain evidence="2">CECT 8869</strain>
    </source>
</reference>